<accession>A0A7K4ZUU5</accession>
<keyword evidence="3" id="KW-1185">Reference proteome</keyword>
<name>A0A7K4ZUU5_9AVES</name>
<evidence type="ECO:0000313" key="2">
    <source>
        <dbReference type="EMBL" id="NWR75130.1"/>
    </source>
</evidence>
<dbReference type="PANTHER" id="PTHR28584">
    <property type="entry name" value="FAMILY WITH SEQUENCE SIMILARITY 228 MEMBER A"/>
    <property type="match status" value="1"/>
</dbReference>
<evidence type="ECO:0000256" key="1">
    <source>
        <dbReference type="ARBA" id="ARBA00007753"/>
    </source>
</evidence>
<dbReference type="AlphaFoldDB" id="A0A7K4ZUU5"/>
<proteinExistence type="inferred from homology"/>
<organism evidence="2 3">
    <name type="scientific">Centropus unirufus</name>
    <dbReference type="NCBI Taxonomy" id="1118519"/>
    <lineage>
        <taxon>Eukaryota</taxon>
        <taxon>Metazoa</taxon>
        <taxon>Chordata</taxon>
        <taxon>Craniata</taxon>
        <taxon>Vertebrata</taxon>
        <taxon>Euteleostomi</taxon>
        <taxon>Archelosauria</taxon>
        <taxon>Archosauria</taxon>
        <taxon>Dinosauria</taxon>
        <taxon>Saurischia</taxon>
        <taxon>Theropoda</taxon>
        <taxon>Coelurosauria</taxon>
        <taxon>Aves</taxon>
        <taxon>Neognathae</taxon>
        <taxon>Neoaves</taxon>
        <taxon>Otidimorphae</taxon>
        <taxon>Cuculiformes</taxon>
        <taxon>Centropidae</taxon>
        <taxon>Centropus</taxon>
    </lineage>
</organism>
<evidence type="ECO:0000313" key="3">
    <source>
        <dbReference type="Proteomes" id="UP000517892"/>
    </source>
</evidence>
<feature type="non-terminal residue" evidence="2">
    <location>
        <position position="193"/>
    </location>
</feature>
<sequence>APPNESQDLLAAAQHILDTENYFVKGVVSYVRHNDFLKLRKQEVLYKKWLEGVSKPLLLRIQEKMDNQSSEEIRKRREEQHSLYLDYCKKKGFVTLEYYNPSEYDPLFLTTGTDCWKVSVPALQDPLFEDTERKLMEISVIKQCETGRPCSPRELRELRRAEKPLLPLGRQQMNARERVKVPPAYIASEVHRT</sequence>
<dbReference type="EMBL" id="VYZI01000237">
    <property type="protein sequence ID" value="NWR75130.1"/>
    <property type="molecule type" value="Genomic_DNA"/>
</dbReference>
<dbReference type="InterPro" id="IPR040046">
    <property type="entry name" value="FAM228"/>
</dbReference>
<feature type="non-terminal residue" evidence="2">
    <location>
        <position position="1"/>
    </location>
</feature>
<comment type="similarity">
    <text evidence="1">Belongs to the FAM228 family.</text>
</comment>
<dbReference type="PANTHER" id="PTHR28584:SF1">
    <property type="entry name" value="PROTEIN FAM228B"/>
    <property type="match status" value="1"/>
</dbReference>
<dbReference type="Proteomes" id="UP000517892">
    <property type="component" value="Unassembled WGS sequence"/>
</dbReference>
<protein>
    <submittedName>
        <fullName evidence="2">F228B protein</fullName>
    </submittedName>
</protein>
<reference evidence="2 3" key="1">
    <citation type="submission" date="2019-09" db="EMBL/GenBank/DDBJ databases">
        <title>Bird 10,000 Genomes (B10K) Project - Family phase.</title>
        <authorList>
            <person name="Zhang G."/>
        </authorList>
    </citation>
    <scope>NUCLEOTIDE SEQUENCE [LARGE SCALE GENOMIC DNA]</scope>
    <source>
        <strain evidence="2">B10K-DU-017-25</strain>
        <tissue evidence="2">Mixed tissue sample</tissue>
    </source>
</reference>
<gene>
    <name evidence="2" type="primary">Fam228b</name>
    <name evidence="2" type="ORF">CENUNI_R03504</name>
</gene>
<comment type="caution">
    <text evidence="2">The sequence shown here is derived from an EMBL/GenBank/DDBJ whole genome shotgun (WGS) entry which is preliminary data.</text>
</comment>
<dbReference type="OrthoDB" id="9905773at2759"/>